<comment type="caution">
    <text evidence="1">The sequence shown here is derived from an EMBL/GenBank/DDBJ whole genome shotgun (WGS) entry which is preliminary data.</text>
</comment>
<accession>A0ACB8XZW9</accession>
<keyword evidence="2" id="KW-1185">Reference proteome</keyword>
<reference evidence="2" key="1">
    <citation type="journal article" date="2022" name="Mol. Ecol. Resour.">
        <title>The genomes of chicory, endive, great burdock and yacon provide insights into Asteraceae palaeo-polyploidization history and plant inulin production.</title>
        <authorList>
            <person name="Fan W."/>
            <person name="Wang S."/>
            <person name="Wang H."/>
            <person name="Wang A."/>
            <person name="Jiang F."/>
            <person name="Liu H."/>
            <person name="Zhao H."/>
            <person name="Xu D."/>
            <person name="Zhang Y."/>
        </authorList>
    </citation>
    <scope>NUCLEOTIDE SEQUENCE [LARGE SCALE GENOMIC DNA]</scope>
    <source>
        <strain evidence="2">cv. Yunnan</strain>
    </source>
</reference>
<gene>
    <name evidence="1" type="ORF">L1987_85150</name>
</gene>
<reference evidence="1 2" key="2">
    <citation type="journal article" date="2022" name="Mol. Ecol. Resour.">
        <title>The genomes of chicory, endive, great burdock and yacon provide insights into Asteraceae paleo-polyploidization history and plant inulin production.</title>
        <authorList>
            <person name="Fan W."/>
            <person name="Wang S."/>
            <person name="Wang H."/>
            <person name="Wang A."/>
            <person name="Jiang F."/>
            <person name="Liu H."/>
            <person name="Zhao H."/>
            <person name="Xu D."/>
            <person name="Zhang Y."/>
        </authorList>
    </citation>
    <scope>NUCLEOTIDE SEQUENCE [LARGE SCALE GENOMIC DNA]</scope>
    <source>
        <strain evidence="2">cv. Yunnan</strain>
        <tissue evidence="1">Leaves</tissue>
    </source>
</reference>
<name>A0ACB8XZW9_9ASTR</name>
<evidence type="ECO:0000313" key="2">
    <source>
        <dbReference type="Proteomes" id="UP001056120"/>
    </source>
</evidence>
<sequence>MAAVAEASTIYTTTTFEENPRGRSGTESDCYQRMMDQDMLSQCGMYLMKNLQGGRRQSAGEEKEMCCMQLRKLGEECMCPGIKMMMNQPNVEQNAGSNDGPDDEHGSKPAHTMQSHHVPTMPNASRLVLDILHGYLFKSPVRLE</sequence>
<proteinExistence type="predicted"/>
<evidence type="ECO:0000313" key="1">
    <source>
        <dbReference type="EMBL" id="KAI3675560.1"/>
    </source>
</evidence>
<dbReference type="Proteomes" id="UP001056120">
    <property type="component" value="Linkage Group LG29"/>
</dbReference>
<dbReference type="EMBL" id="CM042046">
    <property type="protein sequence ID" value="KAI3675560.1"/>
    <property type="molecule type" value="Genomic_DNA"/>
</dbReference>
<organism evidence="1 2">
    <name type="scientific">Smallanthus sonchifolius</name>
    <dbReference type="NCBI Taxonomy" id="185202"/>
    <lineage>
        <taxon>Eukaryota</taxon>
        <taxon>Viridiplantae</taxon>
        <taxon>Streptophyta</taxon>
        <taxon>Embryophyta</taxon>
        <taxon>Tracheophyta</taxon>
        <taxon>Spermatophyta</taxon>
        <taxon>Magnoliopsida</taxon>
        <taxon>eudicotyledons</taxon>
        <taxon>Gunneridae</taxon>
        <taxon>Pentapetalae</taxon>
        <taxon>asterids</taxon>
        <taxon>campanulids</taxon>
        <taxon>Asterales</taxon>
        <taxon>Asteraceae</taxon>
        <taxon>Asteroideae</taxon>
        <taxon>Heliantheae alliance</taxon>
        <taxon>Millerieae</taxon>
        <taxon>Smallanthus</taxon>
    </lineage>
</organism>
<protein>
    <submittedName>
        <fullName evidence="1">Uncharacterized protein</fullName>
    </submittedName>
</protein>